<dbReference type="EMBL" id="AP024448">
    <property type="protein sequence ID" value="BCS26963.1"/>
    <property type="molecule type" value="Genomic_DNA"/>
</dbReference>
<dbReference type="KEGG" id="apuu:APUU_60011A"/>
<evidence type="ECO:0000256" key="1">
    <source>
        <dbReference type="SAM" id="MobiDB-lite"/>
    </source>
</evidence>
<proteinExistence type="predicted"/>
<dbReference type="AlphaFoldDB" id="A0A7R8ARJ2"/>
<dbReference type="GeneID" id="64976968"/>
<evidence type="ECO:0000313" key="2">
    <source>
        <dbReference type="EMBL" id="BCS26963.1"/>
    </source>
</evidence>
<sequence>MVRDNPRITNPSPVRDLGLGAMDYERWAALHNELLRRGAEGSSRKMPSSPRTYWEAAGPPRRPPVVDFLKCAYVESPLLAERGALLHFVGDLAEPSTMVDVYVGCANEVPTGTFIRLHRLSKFRNGGNEGTLLNQNTMEASFITDYNDTPGVCALPFAWMPLEVILEAYLRLIDEGKVERLQMIGQITSWTNLTGPG</sequence>
<organism evidence="2 3">
    <name type="scientific">Aspergillus puulaauensis</name>
    <dbReference type="NCBI Taxonomy" id="1220207"/>
    <lineage>
        <taxon>Eukaryota</taxon>
        <taxon>Fungi</taxon>
        <taxon>Dikarya</taxon>
        <taxon>Ascomycota</taxon>
        <taxon>Pezizomycotina</taxon>
        <taxon>Eurotiomycetes</taxon>
        <taxon>Eurotiomycetidae</taxon>
        <taxon>Eurotiales</taxon>
        <taxon>Aspergillaceae</taxon>
        <taxon>Aspergillus</taxon>
    </lineage>
</organism>
<dbReference type="OrthoDB" id="3029470at2759"/>
<name>A0A7R8ARJ2_9EURO</name>
<dbReference type="Proteomes" id="UP000654913">
    <property type="component" value="Chromosome 6"/>
</dbReference>
<evidence type="ECO:0000313" key="3">
    <source>
        <dbReference type="Proteomes" id="UP000654913"/>
    </source>
</evidence>
<accession>A0A7R8ARJ2</accession>
<feature type="region of interest" description="Disordered" evidence="1">
    <location>
        <begin position="38"/>
        <end position="57"/>
    </location>
</feature>
<gene>
    <name evidence="2" type="ORF">APUU_60011A</name>
</gene>
<keyword evidence="3" id="KW-1185">Reference proteome</keyword>
<protein>
    <submittedName>
        <fullName evidence="2">Uncharacterized protein</fullName>
    </submittedName>
</protein>
<reference evidence="2" key="2">
    <citation type="submission" date="2021-02" db="EMBL/GenBank/DDBJ databases">
        <title>Aspergillus puulaauensis MK2 genome sequence.</title>
        <authorList>
            <person name="Futagami T."/>
            <person name="Mori K."/>
            <person name="Kadooka C."/>
            <person name="Tanaka T."/>
        </authorList>
    </citation>
    <scope>NUCLEOTIDE SEQUENCE</scope>
    <source>
        <strain evidence="2">MK2</strain>
    </source>
</reference>
<reference evidence="2" key="1">
    <citation type="submission" date="2021-01" db="EMBL/GenBank/DDBJ databases">
        <authorList>
            <consortium name="Aspergillus puulaauensis MK2 genome sequencing consortium"/>
            <person name="Kazuki M."/>
            <person name="Futagami T."/>
        </authorList>
    </citation>
    <scope>NUCLEOTIDE SEQUENCE</scope>
    <source>
        <strain evidence="2">MK2</strain>
    </source>
</reference>
<dbReference type="RefSeq" id="XP_041559157.1">
    <property type="nucleotide sequence ID" value="XM_041706808.1"/>
</dbReference>